<dbReference type="Proteomes" id="UP000215185">
    <property type="component" value="Chromosome 1"/>
</dbReference>
<dbReference type="RefSeq" id="WP_018374169.1">
    <property type="nucleotide sequence ID" value="NZ_LT906439.1"/>
</dbReference>
<proteinExistence type="predicted"/>
<accession>A0A239T0A3</accession>
<organism evidence="1 2">
    <name type="scientific">Streptococcus merionis</name>
    <dbReference type="NCBI Taxonomy" id="400065"/>
    <lineage>
        <taxon>Bacteria</taxon>
        <taxon>Bacillati</taxon>
        <taxon>Bacillota</taxon>
        <taxon>Bacilli</taxon>
        <taxon>Lactobacillales</taxon>
        <taxon>Streptococcaceae</taxon>
        <taxon>Streptococcus</taxon>
    </lineage>
</organism>
<evidence type="ECO:0000313" key="1">
    <source>
        <dbReference type="EMBL" id="SNU91171.1"/>
    </source>
</evidence>
<sequence>MAKKVLILLATAALIYSVLTRQITITFLALGLGIYLEKQELFKDWDAQRKQRMQERIVSTQKRREE</sequence>
<name>A0A239T0A3_9STRE</name>
<dbReference type="EMBL" id="LT906439">
    <property type="protein sequence ID" value="SNU91171.1"/>
    <property type="molecule type" value="Genomic_DNA"/>
</dbReference>
<gene>
    <name evidence="1" type="ORF">SAMEA4412692_02194</name>
</gene>
<protein>
    <submittedName>
        <fullName evidence="1">Uncharacterized protein</fullName>
    </submittedName>
</protein>
<dbReference type="KEGG" id="smen:SAMEA4412692_2194"/>
<dbReference type="AlphaFoldDB" id="A0A239T0A3"/>
<keyword evidence="2" id="KW-1185">Reference proteome</keyword>
<dbReference type="STRING" id="1123308.GCA_000380085_01638"/>
<reference evidence="1 2" key="1">
    <citation type="submission" date="2017-06" db="EMBL/GenBank/DDBJ databases">
        <authorList>
            <consortium name="Pathogen Informatics"/>
        </authorList>
    </citation>
    <scope>NUCLEOTIDE SEQUENCE [LARGE SCALE GENOMIC DNA]</scope>
    <source>
        <strain evidence="1 2">NCTC13788</strain>
    </source>
</reference>
<evidence type="ECO:0000313" key="2">
    <source>
        <dbReference type="Proteomes" id="UP000215185"/>
    </source>
</evidence>